<dbReference type="OrthoDB" id="7540822at2759"/>
<name>A0A9N9SH26_PHACE</name>
<dbReference type="EMBL" id="OU896709">
    <property type="protein sequence ID" value="CAG9820007.1"/>
    <property type="molecule type" value="Genomic_DNA"/>
</dbReference>
<sequence length="144" mass="16240">MAFKMNGSHWQVLVSFMENHESFAKGKLSGPTGKAVQRKLWERLSSELNALVLALWRNGKKVGLTINTIPRKMLLIIRKSFLRPEEAQQRKHLCMSGWEQKISAILGATFYEGVNSSECGIPKDVTGLLDSGLYHILIPLEFNI</sequence>
<reference evidence="1" key="2">
    <citation type="submission" date="2022-10" db="EMBL/GenBank/DDBJ databases">
        <authorList>
            <consortium name="ENA_rothamsted_submissions"/>
            <consortium name="culmorum"/>
            <person name="King R."/>
        </authorList>
    </citation>
    <scope>NUCLEOTIDE SEQUENCE</scope>
</reference>
<reference evidence="1" key="1">
    <citation type="submission" date="2022-01" db="EMBL/GenBank/DDBJ databases">
        <authorList>
            <person name="King R."/>
        </authorList>
    </citation>
    <scope>NUCLEOTIDE SEQUENCE</scope>
</reference>
<accession>A0A9N9SH26</accession>
<keyword evidence="2" id="KW-1185">Reference proteome</keyword>
<proteinExistence type="predicted"/>
<dbReference type="AlphaFoldDB" id="A0A9N9SH26"/>
<evidence type="ECO:0000313" key="2">
    <source>
        <dbReference type="Proteomes" id="UP001153737"/>
    </source>
</evidence>
<gene>
    <name evidence="1" type="ORF">PHAECO_LOCUS7503</name>
</gene>
<protein>
    <submittedName>
        <fullName evidence="1">Uncharacterized protein</fullName>
    </submittedName>
</protein>
<organism evidence="1 2">
    <name type="scientific">Phaedon cochleariae</name>
    <name type="common">Mustard beetle</name>
    <dbReference type="NCBI Taxonomy" id="80249"/>
    <lineage>
        <taxon>Eukaryota</taxon>
        <taxon>Metazoa</taxon>
        <taxon>Ecdysozoa</taxon>
        <taxon>Arthropoda</taxon>
        <taxon>Hexapoda</taxon>
        <taxon>Insecta</taxon>
        <taxon>Pterygota</taxon>
        <taxon>Neoptera</taxon>
        <taxon>Endopterygota</taxon>
        <taxon>Coleoptera</taxon>
        <taxon>Polyphaga</taxon>
        <taxon>Cucujiformia</taxon>
        <taxon>Chrysomeloidea</taxon>
        <taxon>Chrysomelidae</taxon>
        <taxon>Chrysomelinae</taxon>
        <taxon>Chrysomelini</taxon>
        <taxon>Phaedon</taxon>
    </lineage>
</organism>
<dbReference type="Proteomes" id="UP001153737">
    <property type="component" value="Chromosome 3"/>
</dbReference>
<evidence type="ECO:0000313" key="1">
    <source>
        <dbReference type="EMBL" id="CAG9820007.1"/>
    </source>
</evidence>